<evidence type="ECO:0000256" key="1">
    <source>
        <dbReference type="SAM" id="MobiDB-lite"/>
    </source>
</evidence>
<reference evidence="3 4" key="1">
    <citation type="submission" date="2019-07" db="EMBL/GenBank/DDBJ databases">
        <title>Chromosome genome assembly for large yellow croaker.</title>
        <authorList>
            <person name="Xiao S."/>
        </authorList>
    </citation>
    <scope>NUCLEOTIDE SEQUENCE [LARGE SCALE GENOMIC DNA]</scope>
    <source>
        <strain evidence="3">JMULYC20181020</strain>
        <tissue evidence="3">Muscle</tissue>
    </source>
</reference>
<feature type="compositionally biased region" description="Polar residues" evidence="1">
    <location>
        <begin position="463"/>
        <end position="475"/>
    </location>
</feature>
<feature type="region of interest" description="Disordered" evidence="1">
    <location>
        <begin position="372"/>
        <end position="399"/>
    </location>
</feature>
<dbReference type="InterPro" id="IPR003034">
    <property type="entry name" value="SAP_dom"/>
</dbReference>
<dbReference type="Proteomes" id="UP000424527">
    <property type="component" value="Unassembled WGS sequence"/>
</dbReference>
<dbReference type="PROSITE" id="PS50800">
    <property type="entry name" value="SAP"/>
    <property type="match status" value="1"/>
</dbReference>
<feature type="compositionally biased region" description="Low complexity" evidence="1">
    <location>
        <begin position="57"/>
        <end position="82"/>
    </location>
</feature>
<dbReference type="AlphaFoldDB" id="A0A6G0HVH3"/>
<organism evidence="3 4">
    <name type="scientific">Larimichthys crocea</name>
    <name type="common">Large yellow croaker</name>
    <name type="synonym">Pseudosciaena crocea</name>
    <dbReference type="NCBI Taxonomy" id="215358"/>
    <lineage>
        <taxon>Eukaryota</taxon>
        <taxon>Metazoa</taxon>
        <taxon>Chordata</taxon>
        <taxon>Craniata</taxon>
        <taxon>Vertebrata</taxon>
        <taxon>Euteleostomi</taxon>
        <taxon>Actinopterygii</taxon>
        <taxon>Neopterygii</taxon>
        <taxon>Teleostei</taxon>
        <taxon>Neoteleostei</taxon>
        <taxon>Acanthomorphata</taxon>
        <taxon>Eupercaria</taxon>
        <taxon>Sciaenidae</taxon>
        <taxon>Larimichthys</taxon>
    </lineage>
</organism>
<accession>A0A6G0HVH3</accession>
<feature type="domain" description="SAP" evidence="2">
    <location>
        <begin position="1"/>
        <end position="32"/>
    </location>
</feature>
<evidence type="ECO:0000313" key="3">
    <source>
        <dbReference type="EMBL" id="KAE8282976.1"/>
    </source>
</evidence>
<dbReference type="SUPFAM" id="SSF68906">
    <property type="entry name" value="SAP domain"/>
    <property type="match status" value="1"/>
</dbReference>
<feature type="region of interest" description="Disordered" evidence="1">
    <location>
        <begin position="31"/>
        <end position="133"/>
    </location>
</feature>
<feature type="compositionally biased region" description="Basic and acidic residues" evidence="1">
    <location>
        <begin position="211"/>
        <end position="223"/>
    </location>
</feature>
<dbReference type="Gene3D" id="1.10.720.30">
    <property type="entry name" value="SAP domain"/>
    <property type="match status" value="1"/>
</dbReference>
<dbReference type="PANTHER" id="PTHR22793:SF6">
    <property type="entry name" value="MYOCARDIN-RELATED TRANSCRIPTION FACTOR A"/>
    <property type="match status" value="1"/>
</dbReference>
<feature type="compositionally biased region" description="Low complexity" evidence="1">
    <location>
        <begin position="36"/>
        <end position="47"/>
    </location>
</feature>
<dbReference type="GO" id="GO:0045944">
    <property type="term" value="P:positive regulation of transcription by RNA polymerase II"/>
    <property type="evidence" value="ECO:0007669"/>
    <property type="project" value="TreeGrafter"/>
</dbReference>
<feature type="region of interest" description="Disordered" evidence="1">
    <location>
        <begin position="193"/>
        <end position="223"/>
    </location>
</feature>
<dbReference type="InterPro" id="IPR043451">
    <property type="entry name" value="Myocardin-like"/>
</dbReference>
<name>A0A6G0HVH3_LARCR</name>
<sequence>MKVAELKSELKLRSLPVSGTKNDLIERLRTYQELNGGSDTTSSPTAGGTTGPGAEGAGKSSKTAATATNKGTSQQQQQFHFQCLQTPSADADSSATPGATAPQQLLCDGNISPLTPSEHSPGAMSPDDTSFNSEALGEMMSSPLTQLSLQPCLAAQLPVNIKEEPKCSTPAPCQFSLKAAALQKTLPGLVNCPHHYNHSSSSSGSGQRQDAAGERQADRGVDRMLRQKQRLVEVLRMQLEHGHPSFPPPVSCELDVTKETTLQFAQQQAIQKLLLQQQHNAQNQQQTVQNRNQTLENQQNLQKLSQQRKKKSHKQQLKQKAAAAVAVSQTCLNQQSAPSFPLDLLKSNSAPTLVTDSNGNHFLIALSSHVTENQRSDAPDGKATNQIPLQRQQSTPAKLPGHNLVQLPRADNQTKQSAHVGFLKQQNTKNGGLHVSADQPQQEVSQCLSAPPSLQPFFKDQESAPSGKNTLSPSSQIDLCPGLDVLFSPLSPASIKTAASSPDNKEHEDDFIDIILQTGEMPTTFKPAPDPSLDRLNTKSFNSSPPPSPLQLLLSPPVPPSCDTPQLAASVQSELQTLVDNTEERQHLGNAGSGRLEDFLESTTGKPLLGVEPGGLLTLIDDLHSQMLCTPSILDHPPSPMDTFDMEAEGGNGLDSMDWLDLTMGGVRGEETPTLAPLGPQTPTSVFSTDFLDSYDLQILQDSCL</sequence>
<dbReference type="GO" id="GO:0003713">
    <property type="term" value="F:transcription coactivator activity"/>
    <property type="evidence" value="ECO:0007669"/>
    <property type="project" value="TreeGrafter"/>
</dbReference>
<gene>
    <name evidence="3" type="ORF">D5F01_LYC18370</name>
</gene>
<dbReference type="EMBL" id="REGW02000018">
    <property type="protein sequence ID" value="KAE8282976.1"/>
    <property type="molecule type" value="Genomic_DNA"/>
</dbReference>
<keyword evidence="4" id="KW-1185">Reference proteome</keyword>
<feature type="compositionally biased region" description="Polar residues" evidence="1">
    <location>
        <begin position="83"/>
        <end position="103"/>
    </location>
</feature>
<dbReference type="Pfam" id="PF02037">
    <property type="entry name" value="SAP"/>
    <property type="match status" value="1"/>
</dbReference>
<feature type="compositionally biased region" description="Basic residues" evidence="1">
    <location>
        <begin position="306"/>
        <end position="317"/>
    </location>
</feature>
<dbReference type="GO" id="GO:0005634">
    <property type="term" value="C:nucleus"/>
    <property type="evidence" value="ECO:0007669"/>
    <property type="project" value="TreeGrafter"/>
</dbReference>
<proteinExistence type="predicted"/>
<feature type="region of interest" description="Disordered" evidence="1">
    <location>
        <begin position="300"/>
        <end position="319"/>
    </location>
</feature>
<feature type="compositionally biased region" description="Polar residues" evidence="1">
    <location>
        <begin position="383"/>
        <end position="396"/>
    </location>
</feature>
<evidence type="ECO:0000313" key="4">
    <source>
        <dbReference type="Proteomes" id="UP000424527"/>
    </source>
</evidence>
<dbReference type="InterPro" id="IPR036361">
    <property type="entry name" value="SAP_dom_sf"/>
</dbReference>
<dbReference type="PANTHER" id="PTHR22793">
    <property type="entry name" value="MYOCARDIN-RELATED TRANSCRIPTION FACTOR-RELATED"/>
    <property type="match status" value="1"/>
</dbReference>
<dbReference type="GO" id="GO:0051145">
    <property type="term" value="P:smooth muscle cell differentiation"/>
    <property type="evidence" value="ECO:0007669"/>
    <property type="project" value="TreeGrafter"/>
</dbReference>
<feature type="compositionally biased region" description="Polar residues" evidence="1">
    <location>
        <begin position="438"/>
        <end position="448"/>
    </location>
</feature>
<evidence type="ECO:0000259" key="2">
    <source>
        <dbReference type="PROSITE" id="PS50800"/>
    </source>
</evidence>
<comment type="caution">
    <text evidence="3">The sequence shown here is derived from an EMBL/GenBank/DDBJ whole genome shotgun (WGS) entry which is preliminary data.</text>
</comment>
<dbReference type="SMART" id="SM00513">
    <property type="entry name" value="SAP"/>
    <property type="match status" value="1"/>
</dbReference>
<feature type="region of interest" description="Disordered" evidence="1">
    <location>
        <begin position="430"/>
        <end position="475"/>
    </location>
</feature>
<protein>
    <recommendedName>
        <fullName evidence="2">SAP domain-containing protein</fullName>
    </recommendedName>
</protein>